<evidence type="ECO:0000313" key="2">
    <source>
        <dbReference type="Proteomes" id="UP000784294"/>
    </source>
</evidence>
<evidence type="ECO:0000313" key="1">
    <source>
        <dbReference type="EMBL" id="VEL42067.1"/>
    </source>
</evidence>
<comment type="caution">
    <text evidence="1">The sequence shown here is derived from an EMBL/GenBank/DDBJ whole genome shotgun (WGS) entry which is preliminary data.</text>
</comment>
<proteinExistence type="predicted"/>
<dbReference type="AlphaFoldDB" id="A0A448XQ36"/>
<reference evidence="1" key="1">
    <citation type="submission" date="2018-11" db="EMBL/GenBank/DDBJ databases">
        <authorList>
            <consortium name="Pathogen Informatics"/>
        </authorList>
    </citation>
    <scope>NUCLEOTIDE SEQUENCE</scope>
</reference>
<keyword evidence="2" id="KW-1185">Reference proteome</keyword>
<protein>
    <submittedName>
        <fullName evidence="1">Uncharacterized protein</fullName>
    </submittedName>
</protein>
<dbReference type="Proteomes" id="UP000784294">
    <property type="component" value="Unassembled WGS sequence"/>
</dbReference>
<gene>
    <name evidence="1" type="ORF">PXEA_LOCUS35507</name>
</gene>
<dbReference type="EMBL" id="CAAALY010272426">
    <property type="protein sequence ID" value="VEL42067.1"/>
    <property type="molecule type" value="Genomic_DNA"/>
</dbReference>
<accession>A0A448XQ36</accession>
<sequence>MGNSCHQPECNGLELLPKAEFHILSSSSLSYQTNLYPDFERSNCLKTVAGQLNASQKPVEFNHGISVGSDRFHLICSPDNLSSGHCGPTANCHQSQPACSADKSSHCGPTANCHQPQPACSADKSSKNNALTYKGSTEEPKFDKALPITGNNNSSQHCYNHPCQQQHTHITHTKFLRPQSVSGGISTRLDSGKDDRFLAQPNAYTTLQPTIEFSGLSSGDFCEAEEGLKGTMAKGKC</sequence>
<organism evidence="1 2">
    <name type="scientific">Protopolystoma xenopodis</name>
    <dbReference type="NCBI Taxonomy" id="117903"/>
    <lineage>
        <taxon>Eukaryota</taxon>
        <taxon>Metazoa</taxon>
        <taxon>Spiralia</taxon>
        <taxon>Lophotrochozoa</taxon>
        <taxon>Platyhelminthes</taxon>
        <taxon>Monogenea</taxon>
        <taxon>Polyopisthocotylea</taxon>
        <taxon>Polystomatidea</taxon>
        <taxon>Polystomatidae</taxon>
        <taxon>Protopolystoma</taxon>
    </lineage>
</organism>
<name>A0A448XQ36_9PLAT</name>